<keyword evidence="1" id="KW-1133">Transmembrane helix</keyword>
<dbReference type="InterPro" id="IPR043993">
    <property type="entry name" value="T4SS_pilin"/>
</dbReference>
<dbReference type="Proteomes" id="UP000230638">
    <property type="component" value="Unassembled WGS sequence"/>
</dbReference>
<reference evidence="2 3" key="1">
    <citation type="submission" date="2017-09" db="EMBL/GenBank/DDBJ databases">
        <title>Depth-based differentiation of microbial function through sediment-hosted aquifers and enrichment of novel symbionts in the deep terrestrial subsurface.</title>
        <authorList>
            <person name="Probst A.J."/>
            <person name="Ladd B."/>
            <person name="Jarett J.K."/>
            <person name="Geller-Mcgrath D.E."/>
            <person name="Sieber C.M."/>
            <person name="Emerson J.B."/>
            <person name="Anantharaman K."/>
            <person name="Thomas B.C."/>
            <person name="Malmstrom R."/>
            <person name="Stieglmeier M."/>
            <person name="Klingl A."/>
            <person name="Woyke T."/>
            <person name="Ryan C.M."/>
            <person name="Banfield J.F."/>
        </authorList>
    </citation>
    <scope>NUCLEOTIDE SEQUENCE [LARGE SCALE GENOMIC DNA]</scope>
    <source>
        <strain evidence="2">CG22_combo_CG10-13_8_21_14_all_47_15</strain>
    </source>
</reference>
<keyword evidence="1" id="KW-0812">Transmembrane</keyword>
<sequence>MIRVKIRHIYFTLISFLLPLAEAMAKVGGGTSFSLPNPIAAGTFPDFIKKVLDVVLQIGVPVAALALVYSGFLFVKARGNAQELETAKKAFVWTVIGVAILLGAWILATVIDTTIKNLQ</sequence>
<evidence type="ECO:0000313" key="2">
    <source>
        <dbReference type="EMBL" id="PIP73157.1"/>
    </source>
</evidence>
<dbReference type="EMBL" id="PCTL01000028">
    <property type="protein sequence ID" value="PIP73157.1"/>
    <property type="molecule type" value="Genomic_DNA"/>
</dbReference>
<dbReference type="AlphaFoldDB" id="A0A2H0CTD8"/>
<accession>A0A2H0CTD8</accession>
<dbReference type="Pfam" id="PF18895">
    <property type="entry name" value="T4SS_pilin"/>
    <property type="match status" value="1"/>
</dbReference>
<name>A0A2H0CTD8_9BACT</name>
<evidence type="ECO:0000256" key="1">
    <source>
        <dbReference type="SAM" id="Phobius"/>
    </source>
</evidence>
<comment type="caution">
    <text evidence="2">The sequence shown here is derived from an EMBL/GenBank/DDBJ whole genome shotgun (WGS) entry which is preliminary data.</text>
</comment>
<proteinExistence type="predicted"/>
<evidence type="ECO:0000313" key="3">
    <source>
        <dbReference type="Proteomes" id="UP000230638"/>
    </source>
</evidence>
<keyword evidence="1" id="KW-0472">Membrane</keyword>
<feature type="transmembrane region" description="Helical" evidence="1">
    <location>
        <begin position="90"/>
        <end position="111"/>
    </location>
</feature>
<protein>
    <submittedName>
        <fullName evidence="2">Uncharacterized protein</fullName>
    </submittedName>
</protein>
<feature type="transmembrane region" description="Helical" evidence="1">
    <location>
        <begin position="54"/>
        <end position="75"/>
    </location>
</feature>
<organism evidence="2 3">
    <name type="scientific">Candidatus Lloydbacteria bacterium CG22_combo_CG10-13_8_21_14_all_47_15</name>
    <dbReference type="NCBI Taxonomy" id="1974635"/>
    <lineage>
        <taxon>Bacteria</taxon>
        <taxon>Candidatus Lloydiibacteriota</taxon>
    </lineage>
</organism>
<gene>
    <name evidence="2" type="ORF">COW88_02810</name>
</gene>